<gene>
    <name evidence="2" type="ORF">CLV84_0127</name>
</gene>
<dbReference type="OrthoDB" id="9813903at2"/>
<evidence type="ECO:0000313" key="3">
    <source>
        <dbReference type="Proteomes" id="UP000237662"/>
    </source>
</evidence>
<dbReference type="CDD" id="cd00130">
    <property type="entry name" value="PAS"/>
    <property type="match status" value="1"/>
</dbReference>
<sequence length="304" mass="34685">MYPLTPPQIMALANQVVGDGEHDLLCANLSGRVRYANNSACFTLGYSFEDMLQKSFTDYAPHLSQDTWKQHCQKTISNGKDQIYTYHQNCKGDSYPVTIQSIPHLVSDTNEQLICSIVADAKNSQRYKRMLENVEVSQRIGSFDLNFHDQSILVSENLKAIMGVSDPEELKPSAISQRLSREDAARWNSRMINFLNGYHRMDENFLLRAAAERVSLVRVVMWSRMEDGAVSGITGHYEVMEETGQERMISLEENQRRHIIRALRYTNGRVTGPNGAGRLLDINGKTLFARMKKLNINRDDYTVR</sequence>
<dbReference type="InterPro" id="IPR013656">
    <property type="entry name" value="PAS_4"/>
</dbReference>
<evidence type="ECO:0000313" key="2">
    <source>
        <dbReference type="EMBL" id="PPK87191.1"/>
    </source>
</evidence>
<proteinExistence type="predicted"/>
<dbReference type="Pfam" id="PF08448">
    <property type="entry name" value="PAS_4"/>
    <property type="match status" value="1"/>
</dbReference>
<dbReference type="Gene3D" id="1.10.10.60">
    <property type="entry name" value="Homeodomain-like"/>
    <property type="match status" value="1"/>
</dbReference>
<comment type="caution">
    <text evidence="2">The sequence shown here is derived from an EMBL/GenBank/DDBJ whole genome shotgun (WGS) entry which is preliminary data.</text>
</comment>
<dbReference type="Proteomes" id="UP000237662">
    <property type="component" value="Unassembled WGS sequence"/>
</dbReference>
<organism evidence="2 3">
    <name type="scientific">Neolewinella xylanilytica</name>
    <dbReference type="NCBI Taxonomy" id="1514080"/>
    <lineage>
        <taxon>Bacteria</taxon>
        <taxon>Pseudomonadati</taxon>
        <taxon>Bacteroidota</taxon>
        <taxon>Saprospiria</taxon>
        <taxon>Saprospirales</taxon>
        <taxon>Lewinellaceae</taxon>
        <taxon>Neolewinella</taxon>
    </lineage>
</organism>
<dbReference type="Gene3D" id="3.30.450.20">
    <property type="entry name" value="PAS domain"/>
    <property type="match status" value="1"/>
</dbReference>
<dbReference type="EMBL" id="PTJC01000005">
    <property type="protein sequence ID" value="PPK87191.1"/>
    <property type="molecule type" value="Genomic_DNA"/>
</dbReference>
<dbReference type="NCBIfam" id="TIGR00229">
    <property type="entry name" value="sensory_box"/>
    <property type="match status" value="1"/>
</dbReference>
<dbReference type="AlphaFoldDB" id="A0A2S6I6T2"/>
<protein>
    <submittedName>
        <fullName evidence="2">PAS domain S-box-containing protein</fullName>
    </submittedName>
</protein>
<accession>A0A2S6I6T2</accession>
<name>A0A2S6I6T2_9BACT</name>
<feature type="domain" description="PAS fold-4" evidence="1">
    <location>
        <begin position="25"/>
        <end position="121"/>
    </location>
</feature>
<dbReference type="InterPro" id="IPR035965">
    <property type="entry name" value="PAS-like_dom_sf"/>
</dbReference>
<evidence type="ECO:0000259" key="1">
    <source>
        <dbReference type="Pfam" id="PF08448"/>
    </source>
</evidence>
<dbReference type="SUPFAM" id="SSF46689">
    <property type="entry name" value="Homeodomain-like"/>
    <property type="match status" value="1"/>
</dbReference>
<reference evidence="2 3" key="1">
    <citation type="submission" date="2018-02" db="EMBL/GenBank/DDBJ databases">
        <title>Genomic Encyclopedia of Archaeal and Bacterial Type Strains, Phase II (KMG-II): from individual species to whole genera.</title>
        <authorList>
            <person name="Goeker M."/>
        </authorList>
    </citation>
    <scope>NUCLEOTIDE SEQUENCE [LARGE SCALE GENOMIC DNA]</scope>
    <source>
        <strain evidence="2 3">DSM 29526</strain>
    </source>
</reference>
<dbReference type="InterPro" id="IPR000014">
    <property type="entry name" value="PAS"/>
</dbReference>
<dbReference type="SUPFAM" id="SSF55785">
    <property type="entry name" value="PYP-like sensor domain (PAS domain)"/>
    <property type="match status" value="1"/>
</dbReference>
<dbReference type="InterPro" id="IPR009057">
    <property type="entry name" value="Homeodomain-like_sf"/>
</dbReference>
<keyword evidence="3" id="KW-1185">Reference proteome</keyword>